<proteinExistence type="predicted"/>
<protein>
    <recommendedName>
        <fullName evidence="3">GguC protein</fullName>
    </recommendedName>
</protein>
<keyword evidence="2" id="KW-1185">Reference proteome</keyword>
<dbReference type="PIRSF" id="PIRSF033905">
    <property type="entry name" value="UCP033905"/>
    <property type="match status" value="1"/>
</dbReference>
<dbReference type="EMBL" id="JAGGJA010000004">
    <property type="protein sequence ID" value="MCW9706613.1"/>
    <property type="molecule type" value="Genomic_DNA"/>
</dbReference>
<name>A0ABT3PLK7_9BACT</name>
<evidence type="ECO:0000313" key="2">
    <source>
        <dbReference type="Proteomes" id="UP001207918"/>
    </source>
</evidence>
<dbReference type="InterPro" id="IPR009645">
    <property type="entry name" value="GguC"/>
</dbReference>
<accession>A0ABT3PLK7</accession>
<dbReference type="NCBIfam" id="NF040903">
    <property type="entry name" value="GguC"/>
    <property type="match status" value="1"/>
</dbReference>
<reference evidence="1 2" key="1">
    <citation type="submission" date="2021-03" db="EMBL/GenBank/DDBJ databases">
        <title>Aliifodinibius sp. nov., a new bacterium isolated from saline soil.</title>
        <authorList>
            <person name="Galisteo C."/>
            <person name="De La Haba R."/>
            <person name="Sanchez-Porro C."/>
            <person name="Ventosa A."/>
        </authorList>
    </citation>
    <scope>NUCLEOTIDE SEQUENCE [LARGE SCALE GENOMIC DNA]</scope>
    <source>
        <strain evidence="1 2">1BSP15-2V2</strain>
    </source>
</reference>
<dbReference type="RefSeq" id="WP_265765339.1">
    <property type="nucleotide sequence ID" value="NZ_JAGGJA010000004.1"/>
</dbReference>
<gene>
    <name evidence="1" type="ORF">J6I44_07085</name>
</gene>
<dbReference type="SUPFAM" id="SSF56529">
    <property type="entry name" value="FAH"/>
    <property type="match status" value="1"/>
</dbReference>
<evidence type="ECO:0000313" key="1">
    <source>
        <dbReference type="EMBL" id="MCW9706613.1"/>
    </source>
</evidence>
<sequence length="336" mass="38150">MRLIQLYHPKKGRRIAVVEEPDLHLVSEKYNSCYSLFKDAINNERSVKEHIRENTTRQKLDYNRIHEATGQWEILPAFDHPDNPLACMLSGTGLTHKASAENRQKMHEKMATENDLTDSMEVYLWGEEGGKPNSGQIGVQPEWFFKGNGTALRGYNDPLTVPSYANDGGEEPEIAGIYLIGEDAKPYRIGFAMANEFSDHVMEKKNYLYLAPSKLRSPAIGPELVLDADFQDIAGTVSIKRDGEEIWSKAIKSGEQNMSHSLQNLEHHHFKYDQHRIPGTIHIHFFGADAFSFGENIQLRHNDIMSISFEGFGRTLRNPVHIESKKETPIEVETVS</sequence>
<comment type="caution">
    <text evidence="1">The sequence shown here is derived from an EMBL/GenBank/DDBJ whole genome shotgun (WGS) entry which is preliminary data.</text>
</comment>
<organism evidence="1 2">
    <name type="scientific">Fodinibius salsisoli</name>
    <dbReference type="NCBI Taxonomy" id="2820877"/>
    <lineage>
        <taxon>Bacteria</taxon>
        <taxon>Pseudomonadati</taxon>
        <taxon>Balneolota</taxon>
        <taxon>Balneolia</taxon>
        <taxon>Balneolales</taxon>
        <taxon>Balneolaceae</taxon>
        <taxon>Fodinibius</taxon>
    </lineage>
</organism>
<evidence type="ECO:0008006" key="3">
    <source>
        <dbReference type="Google" id="ProtNLM"/>
    </source>
</evidence>
<dbReference type="Gene3D" id="3.90.850.10">
    <property type="entry name" value="Fumarylacetoacetase-like, C-terminal domain"/>
    <property type="match status" value="1"/>
</dbReference>
<dbReference type="Proteomes" id="UP001207918">
    <property type="component" value="Unassembled WGS sequence"/>
</dbReference>
<dbReference type="InterPro" id="IPR036663">
    <property type="entry name" value="Fumarylacetoacetase_C_sf"/>
</dbReference>